<evidence type="ECO:0000256" key="3">
    <source>
        <dbReference type="ARBA" id="ARBA00022553"/>
    </source>
</evidence>
<evidence type="ECO:0000259" key="7">
    <source>
        <dbReference type="PROSITE" id="PS50109"/>
    </source>
</evidence>
<dbReference type="PRINTS" id="PR00344">
    <property type="entry name" value="BCTRLSENSOR"/>
</dbReference>
<keyword evidence="4" id="KW-0808">Transferase</keyword>
<dbReference type="InterPro" id="IPR004358">
    <property type="entry name" value="Sig_transdc_His_kin-like_C"/>
</dbReference>
<gene>
    <name evidence="8" type="ORF">ADIWIN_3222</name>
</gene>
<dbReference type="PATRIC" id="fig|641526.4.peg.3195"/>
<comment type="caution">
    <text evidence="8">The sequence shown here is derived from an EMBL/GenBank/DDBJ whole genome shotgun (WGS) entry which is preliminary data.</text>
</comment>
<dbReference type="GO" id="GO:0004721">
    <property type="term" value="F:phosphoprotein phosphatase activity"/>
    <property type="evidence" value="ECO:0007669"/>
    <property type="project" value="TreeGrafter"/>
</dbReference>
<evidence type="ECO:0000313" key="9">
    <source>
        <dbReference type="Proteomes" id="UP000014962"/>
    </source>
</evidence>
<dbReference type="PANTHER" id="PTHR45453:SF1">
    <property type="entry name" value="PHOSPHATE REGULON SENSOR PROTEIN PHOR"/>
    <property type="match status" value="1"/>
</dbReference>
<dbReference type="AlphaFoldDB" id="S7VP98"/>
<dbReference type="PANTHER" id="PTHR45453">
    <property type="entry name" value="PHOSPHATE REGULON SENSOR PROTEIN PHOR"/>
    <property type="match status" value="1"/>
</dbReference>
<dbReference type="InterPro" id="IPR036890">
    <property type="entry name" value="HATPase_C_sf"/>
</dbReference>
<dbReference type="eggNOG" id="COG2205">
    <property type="taxonomic scope" value="Bacteria"/>
</dbReference>
<keyword evidence="5 8" id="KW-0418">Kinase</keyword>
<sequence>MSSTQLDKLNTMVEKLLETATLDSNNLELNKENFDIIALLQSLMSNYKMQFQNKTFNINFQLESLIVNADIFHIENALNNILDNAVKYGGDLISIELKTKKTNFEVLISDNGNSLTHENKHQIFDKFYRVPKGNTHDVKGFGIGLYYTKTIIDKHNGSITLELNKNLTTFKITLLNGS</sequence>
<dbReference type="GO" id="GO:0000155">
    <property type="term" value="F:phosphorelay sensor kinase activity"/>
    <property type="evidence" value="ECO:0007669"/>
    <property type="project" value="TreeGrafter"/>
</dbReference>
<evidence type="ECO:0000256" key="4">
    <source>
        <dbReference type="ARBA" id="ARBA00022679"/>
    </source>
</evidence>
<dbReference type="STRING" id="641526.ADIWIN_3222"/>
<keyword evidence="6" id="KW-0902">Two-component regulatory system</keyword>
<keyword evidence="9" id="KW-1185">Reference proteome</keyword>
<dbReference type="GO" id="GO:0016036">
    <property type="term" value="P:cellular response to phosphate starvation"/>
    <property type="evidence" value="ECO:0007669"/>
    <property type="project" value="TreeGrafter"/>
</dbReference>
<evidence type="ECO:0000256" key="5">
    <source>
        <dbReference type="ARBA" id="ARBA00022777"/>
    </source>
</evidence>
<dbReference type="EMBL" id="ATMR01000164">
    <property type="protein sequence ID" value="EPR71177.1"/>
    <property type="molecule type" value="Genomic_DNA"/>
</dbReference>
<dbReference type="PROSITE" id="PS50109">
    <property type="entry name" value="HIS_KIN"/>
    <property type="match status" value="1"/>
</dbReference>
<dbReference type="Proteomes" id="UP000014962">
    <property type="component" value="Unassembled WGS sequence"/>
</dbReference>
<evidence type="ECO:0000256" key="6">
    <source>
        <dbReference type="ARBA" id="ARBA00023012"/>
    </source>
</evidence>
<feature type="domain" description="Histidine kinase" evidence="7">
    <location>
        <begin position="1"/>
        <end position="178"/>
    </location>
</feature>
<dbReference type="GO" id="GO:0005886">
    <property type="term" value="C:plasma membrane"/>
    <property type="evidence" value="ECO:0007669"/>
    <property type="project" value="TreeGrafter"/>
</dbReference>
<evidence type="ECO:0000313" key="8">
    <source>
        <dbReference type="EMBL" id="EPR71177.1"/>
    </source>
</evidence>
<dbReference type="InterPro" id="IPR003594">
    <property type="entry name" value="HATPase_dom"/>
</dbReference>
<organism evidence="8 9">
    <name type="scientific">Winogradskyella psychrotolerans RS-3</name>
    <dbReference type="NCBI Taxonomy" id="641526"/>
    <lineage>
        <taxon>Bacteria</taxon>
        <taxon>Pseudomonadati</taxon>
        <taxon>Bacteroidota</taxon>
        <taxon>Flavobacteriia</taxon>
        <taxon>Flavobacteriales</taxon>
        <taxon>Flavobacteriaceae</taxon>
        <taxon>Winogradskyella</taxon>
    </lineage>
</organism>
<name>S7VP98_9FLAO</name>
<accession>S7VP98</accession>
<dbReference type="EC" id="2.7.13.3" evidence="2"/>
<comment type="catalytic activity">
    <reaction evidence="1">
        <text>ATP + protein L-histidine = ADP + protein N-phospho-L-histidine.</text>
        <dbReference type="EC" id="2.7.13.3"/>
    </reaction>
</comment>
<dbReference type="Pfam" id="PF02518">
    <property type="entry name" value="HATPase_c"/>
    <property type="match status" value="1"/>
</dbReference>
<keyword evidence="3" id="KW-0597">Phosphoprotein</keyword>
<dbReference type="RefSeq" id="WP_020895512.1">
    <property type="nucleotide sequence ID" value="NZ_ATMR01000164.1"/>
</dbReference>
<proteinExistence type="predicted"/>
<evidence type="ECO:0000256" key="2">
    <source>
        <dbReference type="ARBA" id="ARBA00012438"/>
    </source>
</evidence>
<dbReference type="SUPFAM" id="SSF55874">
    <property type="entry name" value="ATPase domain of HSP90 chaperone/DNA topoisomerase II/histidine kinase"/>
    <property type="match status" value="1"/>
</dbReference>
<dbReference type="CDD" id="cd00075">
    <property type="entry name" value="HATPase"/>
    <property type="match status" value="1"/>
</dbReference>
<dbReference type="InterPro" id="IPR050351">
    <property type="entry name" value="BphY/WalK/GraS-like"/>
</dbReference>
<dbReference type="InterPro" id="IPR005467">
    <property type="entry name" value="His_kinase_dom"/>
</dbReference>
<protein>
    <recommendedName>
        <fullName evidence="2">histidine kinase</fullName>
        <ecNumber evidence="2">2.7.13.3</ecNumber>
    </recommendedName>
</protein>
<evidence type="ECO:0000256" key="1">
    <source>
        <dbReference type="ARBA" id="ARBA00000085"/>
    </source>
</evidence>
<reference evidence="8 9" key="1">
    <citation type="journal article" date="2013" name="Genome Announc.">
        <title>Draft Genome Sequence of Winogradskyella psychrotolerans RS-3T, Isolated from the Marine Transect of Kongsfjorden, Ny-Alesund, Svalbard, Arctic Ocean.</title>
        <authorList>
            <person name="Kumar Pinnaka A."/>
            <person name="Ara S."/>
            <person name="Singh A."/>
            <person name="Shivaji S."/>
        </authorList>
    </citation>
    <scope>NUCLEOTIDE SEQUENCE [LARGE SCALE GENOMIC DNA]</scope>
    <source>
        <strain evidence="8 9">RS-3</strain>
    </source>
</reference>
<dbReference type="SMART" id="SM00387">
    <property type="entry name" value="HATPase_c"/>
    <property type="match status" value="1"/>
</dbReference>
<dbReference type="Gene3D" id="3.30.565.10">
    <property type="entry name" value="Histidine kinase-like ATPase, C-terminal domain"/>
    <property type="match status" value="1"/>
</dbReference>